<evidence type="ECO:0000256" key="1">
    <source>
        <dbReference type="ARBA" id="ARBA00004651"/>
    </source>
</evidence>
<evidence type="ECO:0000256" key="5">
    <source>
        <dbReference type="ARBA" id="ARBA00022692"/>
    </source>
</evidence>
<evidence type="ECO:0000256" key="7">
    <source>
        <dbReference type="ARBA" id="ARBA00022989"/>
    </source>
</evidence>
<dbReference type="GO" id="GO:0005886">
    <property type="term" value="C:plasma membrane"/>
    <property type="evidence" value="ECO:0007669"/>
    <property type="project" value="UniProtKB-SubCell"/>
</dbReference>
<feature type="transmembrane region" description="Helical" evidence="10">
    <location>
        <begin position="39"/>
        <end position="64"/>
    </location>
</feature>
<feature type="transmembrane region" description="Helical" evidence="10">
    <location>
        <begin position="76"/>
        <end position="95"/>
    </location>
</feature>
<keyword evidence="7 10" id="KW-1133">Transmembrane helix</keyword>
<gene>
    <name evidence="11" type="primary">dltB</name>
    <name evidence="11" type="ORF">ETECE562_03811</name>
</gene>
<sequence>MATLFSIEFLLIFWMFFIVYWLLAPWFKLQNVMLLLAGYFFVWLSGINALLVLLSWSLLVWGLVCFADKSTRKKTAILALSVLVVVFFAVFKYYASMNEWLQINLEALGVHLSLPVMTMLLPLGMSFYLFNSISMVMSVIDGKLKRPDVLSTFLYVNFIPTLIAGPVNNASELLPQISGKRPGILEFKRALLLIALALAKLFLLSSWLNDSFVTGVFELPEGQTAARTLIAIYGWAWNIYFNFSGYSDLVTGLALLLGFRIARNFSHPYQAANLKLFWRNWHMSLSSFILRYIYIPLGGSRGSFSRTQINLMLAMIISGIWHGAGFNFFDDAANLLI</sequence>
<keyword evidence="9" id="KW-0997">Cell inner membrane</keyword>
<dbReference type="InterPro" id="IPR051085">
    <property type="entry name" value="MB_O-acyltransferase"/>
</dbReference>
<feature type="transmembrane region" description="Helical" evidence="10">
    <location>
        <begin position="190"/>
        <end position="208"/>
    </location>
</feature>
<evidence type="ECO:0000313" key="11">
    <source>
        <dbReference type="EMBL" id="CAD6015549.1"/>
    </source>
</evidence>
<keyword evidence="4 9" id="KW-1003">Cell membrane</keyword>
<dbReference type="Pfam" id="PF03062">
    <property type="entry name" value="MBOAT"/>
    <property type="match status" value="1"/>
</dbReference>
<feature type="transmembrane region" description="Helical" evidence="10">
    <location>
        <begin position="107"/>
        <end position="130"/>
    </location>
</feature>
<keyword evidence="5 9" id="KW-0812">Transmembrane</keyword>
<dbReference type="PIRSF" id="PIRSF500217">
    <property type="entry name" value="AlgI"/>
    <property type="match status" value="1"/>
</dbReference>
<dbReference type="EC" id="2.3.1.-" evidence="9"/>
<keyword evidence="9" id="KW-0012">Acyltransferase</keyword>
<evidence type="ECO:0000256" key="4">
    <source>
        <dbReference type="ARBA" id="ARBA00022475"/>
    </source>
</evidence>
<feature type="transmembrane region" description="Helical" evidence="10">
    <location>
        <begin position="239"/>
        <end position="259"/>
    </location>
</feature>
<dbReference type="PANTHER" id="PTHR13285">
    <property type="entry name" value="ACYLTRANSFERASE"/>
    <property type="match status" value="1"/>
</dbReference>
<accession>A0A7I9A8Z7</accession>
<dbReference type="InterPro" id="IPR028362">
    <property type="entry name" value="AlgI"/>
</dbReference>
<comment type="pathway">
    <text evidence="2 9">Glycan biosynthesis; alginate biosynthesis.</text>
</comment>
<evidence type="ECO:0000256" key="3">
    <source>
        <dbReference type="ARBA" id="ARBA00010323"/>
    </source>
</evidence>
<evidence type="ECO:0000256" key="10">
    <source>
        <dbReference type="SAM" id="Phobius"/>
    </source>
</evidence>
<organism evidence="11">
    <name type="scientific">Escherichia coli</name>
    <dbReference type="NCBI Taxonomy" id="562"/>
    <lineage>
        <taxon>Bacteria</taxon>
        <taxon>Pseudomonadati</taxon>
        <taxon>Pseudomonadota</taxon>
        <taxon>Gammaproteobacteria</taxon>
        <taxon>Enterobacterales</taxon>
        <taxon>Enterobacteriaceae</taxon>
        <taxon>Escherichia</taxon>
    </lineage>
</organism>
<protein>
    <recommendedName>
        <fullName evidence="9">Probable alginate O-acetylase</fullName>
        <ecNumber evidence="9">2.3.1.-</ecNumber>
    </recommendedName>
</protein>
<dbReference type="EMBL" id="LR883000">
    <property type="protein sequence ID" value="CAD6015549.1"/>
    <property type="molecule type" value="Genomic_DNA"/>
</dbReference>
<dbReference type="GO" id="GO:0016746">
    <property type="term" value="F:acyltransferase activity"/>
    <property type="evidence" value="ECO:0007669"/>
    <property type="project" value="UniProtKB-KW"/>
</dbReference>
<dbReference type="InterPro" id="IPR024194">
    <property type="entry name" value="Ac/AlaTfrase_AlgI/DltB"/>
</dbReference>
<proteinExistence type="inferred from homology"/>
<feature type="transmembrane region" description="Helical" evidence="10">
    <location>
        <begin position="309"/>
        <end position="329"/>
    </location>
</feature>
<keyword evidence="8 9" id="KW-0472">Membrane</keyword>
<dbReference type="RefSeq" id="WP_000212321.1">
    <property type="nucleotide sequence ID" value="NZ_BDOV01000066.1"/>
</dbReference>
<reference evidence="11" key="1">
    <citation type="submission" date="2020-09" db="EMBL/GenBank/DDBJ databases">
        <authorList>
            <person name="Page A."/>
            <person name="Bastkowski S."/>
        </authorList>
    </citation>
    <scope>NUCLEOTIDE SEQUENCE</scope>
    <source>
        <strain evidence="11">L6_E562_ETEC</strain>
    </source>
</reference>
<evidence type="ECO:0000256" key="8">
    <source>
        <dbReference type="ARBA" id="ARBA00023136"/>
    </source>
</evidence>
<keyword evidence="6 9" id="KW-0016">Alginate biosynthesis</keyword>
<comment type="similarity">
    <text evidence="3 9">Belongs to the membrane-bound acyltransferase family.</text>
</comment>
<feature type="transmembrane region" description="Helical" evidence="10">
    <location>
        <begin position="7"/>
        <end position="27"/>
    </location>
</feature>
<dbReference type="InterPro" id="IPR004299">
    <property type="entry name" value="MBOAT_fam"/>
</dbReference>
<evidence type="ECO:0000256" key="2">
    <source>
        <dbReference type="ARBA" id="ARBA00005182"/>
    </source>
</evidence>
<dbReference type="AlphaFoldDB" id="A0A7I9A8Z7"/>
<name>A0A7I9A8Z7_ECOLX</name>
<evidence type="ECO:0000256" key="9">
    <source>
        <dbReference type="PIRNR" id="PIRNR016636"/>
    </source>
</evidence>
<dbReference type="UniPathway" id="UPA00286"/>
<keyword evidence="9" id="KW-0808">Transferase</keyword>
<comment type="subcellular location">
    <subcellularLocation>
        <location evidence="9">Cell inner membrane</location>
    </subcellularLocation>
    <subcellularLocation>
        <location evidence="1">Cell membrane</location>
        <topology evidence="1">Multi-pass membrane protein</topology>
    </subcellularLocation>
</comment>
<evidence type="ECO:0000256" key="6">
    <source>
        <dbReference type="ARBA" id="ARBA00022841"/>
    </source>
</evidence>
<dbReference type="GO" id="GO:0042121">
    <property type="term" value="P:alginic acid biosynthetic process"/>
    <property type="evidence" value="ECO:0007669"/>
    <property type="project" value="UniProtKB-UniRule"/>
</dbReference>
<dbReference type="PANTHER" id="PTHR13285:SF18">
    <property type="entry name" value="PROTEIN-CYSTEINE N-PALMITOYLTRANSFERASE RASP"/>
    <property type="match status" value="1"/>
</dbReference>
<dbReference type="PIRSF" id="PIRSF016636">
    <property type="entry name" value="AlgI_DltB"/>
    <property type="match status" value="1"/>
</dbReference>